<dbReference type="PANTHER" id="PTHR44196">
    <property type="entry name" value="DEHYDROGENASE/REDUCTASE SDR FAMILY MEMBER 7B"/>
    <property type="match status" value="1"/>
</dbReference>
<reference evidence="4" key="1">
    <citation type="submission" date="2021-04" db="EMBL/GenBank/DDBJ databases">
        <title>Genome based classification of Actinospica acidithermotolerans sp. nov., an actinobacterium isolated from an Indonesian hot spring.</title>
        <authorList>
            <person name="Kusuma A.B."/>
            <person name="Putra K.E."/>
            <person name="Nafisah S."/>
            <person name="Loh J."/>
            <person name="Nouioui I."/>
            <person name="Goodfellow M."/>
        </authorList>
    </citation>
    <scope>NUCLEOTIDE SEQUENCE</scope>
    <source>
        <strain evidence="4">DSM 45618</strain>
    </source>
</reference>
<dbReference type="Gene3D" id="3.40.50.720">
    <property type="entry name" value="NAD(P)-binding Rossmann-like Domain"/>
    <property type="match status" value="1"/>
</dbReference>
<dbReference type="PIRSF" id="PIRSF000126">
    <property type="entry name" value="11-beta-HSD1"/>
    <property type="match status" value="1"/>
</dbReference>
<name>A0A8J7WKI6_9ACTN</name>
<evidence type="ECO:0000256" key="1">
    <source>
        <dbReference type="ARBA" id="ARBA00006484"/>
    </source>
</evidence>
<organism evidence="4 5">
    <name type="scientific">Actinocrinis puniceicyclus</name>
    <dbReference type="NCBI Taxonomy" id="977794"/>
    <lineage>
        <taxon>Bacteria</taxon>
        <taxon>Bacillati</taxon>
        <taxon>Actinomycetota</taxon>
        <taxon>Actinomycetes</taxon>
        <taxon>Catenulisporales</taxon>
        <taxon>Actinospicaceae</taxon>
        <taxon>Actinocrinis</taxon>
    </lineage>
</organism>
<dbReference type="AlphaFoldDB" id="A0A8J7WKI6"/>
<keyword evidence="5" id="KW-1185">Reference proteome</keyword>
<evidence type="ECO:0000256" key="2">
    <source>
        <dbReference type="ARBA" id="ARBA00023002"/>
    </source>
</evidence>
<evidence type="ECO:0000313" key="4">
    <source>
        <dbReference type="EMBL" id="MBS2963986.1"/>
    </source>
</evidence>
<dbReference type="Proteomes" id="UP000677913">
    <property type="component" value="Unassembled WGS sequence"/>
</dbReference>
<dbReference type="GO" id="GO:0016020">
    <property type="term" value="C:membrane"/>
    <property type="evidence" value="ECO:0007669"/>
    <property type="project" value="TreeGrafter"/>
</dbReference>
<dbReference type="InterPro" id="IPR036291">
    <property type="entry name" value="NAD(P)-bd_dom_sf"/>
</dbReference>
<dbReference type="Pfam" id="PF00106">
    <property type="entry name" value="adh_short"/>
    <property type="match status" value="1"/>
</dbReference>
<dbReference type="EMBL" id="JAGSXH010000039">
    <property type="protein sequence ID" value="MBS2963986.1"/>
    <property type="molecule type" value="Genomic_DNA"/>
</dbReference>
<evidence type="ECO:0000256" key="3">
    <source>
        <dbReference type="RuleBase" id="RU000363"/>
    </source>
</evidence>
<dbReference type="CDD" id="cd05233">
    <property type="entry name" value="SDR_c"/>
    <property type="match status" value="1"/>
</dbReference>
<dbReference type="RefSeq" id="WP_211468198.1">
    <property type="nucleotide sequence ID" value="NZ_JAGSXH010000039.1"/>
</dbReference>
<sequence length="264" mass="27796">MTTALITGGTAGIGRAFAARFAGSGYGLVLAARDAARLDAAAEQLRALGAARVETIAADLSTTQGRALVEARLRAPSGAQGPGEEEPAPIDILVNNAGFGLGHGFLAGSADEEELLLDVLVRAPMRLTHAALPGMVERGRGAVINVSSVAAFAPRGTYSAAKAWVVTFSESVAAELRGTGVRCMALCPGFTHTEFHERAQIETGDIPGWMWLDADEVVQAALRDLRRGLRVSVPGTQYKVLTAATRYVPRAITTRVSRGMSKRW</sequence>
<gene>
    <name evidence="4" type="ORF">KGA66_13095</name>
</gene>
<dbReference type="GO" id="GO:0016491">
    <property type="term" value="F:oxidoreductase activity"/>
    <property type="evidence" value="ECO:0007669"/>
    <property type="project" value="UniProtKB-KW"/>
</dbReference>
<dbReference type="InterPro" id="IPR002347">
    <property type="entry name" value="SDR_fam"/>
</dbReference>
<dbReference type="PRINTS" id="PR00080">
    <property type="entry name" value="SDRFAMILY"/>
</dbReference>
<dbReference type="PRINTS" id="PR00081">
    <property type="entry name" value="GDHRDH"/>
</dbReference>
<comment type="caution">
    <text evidence="4">The sequence shown here is derived from an EMBL/GenBank/DDBJ whole genome shotgun (WGS) entry which is preliminary data.</text>
</comment>
<dbReference type="PANTHER" id="PTHR44196:SF2">
    <property type="entry name" value="SHORT-CHAIN DEHYDROGENASE-RELATED"/>
    <property type="match status" value="1"/>
</dbReference>
<accession>A0A8J7WKI6</accession>
<keyword evidence="2" id="KW-0560">Oxidoreductase</keyword>
<dbReference type="SUPFAM" id="SSF51735">
    <property type="entry name" value="NAD(P)-binding Rossmann-fold domains"/>
    <property type="match status" value="1"/>
</dbReference>
<evidence type="ECO:0000313" key="5">
    <source>
        <dbReference type="Proteomes" id="UP000677913"/>
    </source>
</evidence>
<comment type="similarity">
    <text evidence="1 3">Belongs to the short-chain dehydrogenases/reductases (SDR) family.</text>
</comment>
<protein>
    <submittedName>
        <fullName evidence="4">SDR family NAD(P)-dependent oxidoreductase</fullName>
    </submittedName>
</protein>
<proteinExistence type="inferred from homology"/>